<protein>
    <submittedName>
        <fullName evidence="2">Uncharacterized protein</fullName>
    </submittedName>
</protein>
<dbReference type="RefSeq" id="WP_203646699.1">
    <property type="nucleotide sequence ID" value="NZ_BOLN01000011.1"/>
</dbReference>
<dbReference type="Proteomes" id="UP001597189">
    <property type="component" value="Unassembled WGS sequence"/>
</dbReference>
<evidence type="ECO:0000313" key="2">
    <source>
        <dbReference type="EMBL" id="MFD1456532.1"/>
    </source>
</evidence>
<evidence type="ECO:0000313" key="3">
    <source>
        <dbReference type="Proteomes" id="UP001597189"/>
    </source>
</evidence>
<proteinExistence type="predicted"/>
<keyword evidence="1" id="KW-1133">Transmembrane helix</keyword>
<reference evidence="3" key="1">
    <citation type="journal article" date="2019" name="Int. J. Syst. Evol. Microbiol.">
        <title>The Global Catalogue of Microorganisms (GCM) 10K type strain sequencing project: providing services to taxonomists for standard genome sequencing and annotation.</title>
        <authorList>
            <consortium name="The Broad Institute Genomics Platform"/>
            <consortium name="The Broad Institute Genome Sequencing Center for Infectious Disease"/>
            <person name="Wu L."/>
            <person name="Ma J."/>
        </authorList>
    </citation>
    <scope>NUCLEOTIDE SEQUENCE [LARGE SCALE GENOMIC DNA]</scope>
    <source>
        <strain evidence="3">CCM 8979</strain>
    </source>
</reference>
<evidence type="ECO:0000256" key="1">
    <source>
        <dbReference type="SAM" id="Phobius"/>
    </source>
</evidence>
<gene>
    <name evidence="2" type="ORF">ACFQ44_12765</name>
</gene>
<keyword evidence="3" id="KW-1185">Reference proteome</keyword>
<sequence length="62" mass="7140">MWGLEREKRVCSFLFSWFLLLPAASWLLIYPRQSAVDLTAEGVAILWGLLVLGWSCRPHHQA</sequence>
<keyword evidence="1" id="KW-0812">Transmembrane</keyword>
<keyword evidence="1" id="KW-0472">Membrane</keyword>
<accession>A0ABW4D4L0</accession>
<organism evidence="2 3">
    <name type="scientific">Levilactobacillus lanxiensis</name>
    <dbReference type="NCBI Taxonomy" id="2799568"/>
    <lineage>
        <taxon>Bacteria</taxon>
        <taxon>Bacillati</taxon>
        <taxon>Bacillota</taxon>
        <taxon>Bacilli</taxon>
        <taxon>Lactobacillales</taxon>
        <taxon>Lactobacillaceae</taxon>
        <taxon>Levilactobacillus</taxon>
    </lineage>
</organism>
<comment type="caution">
    <text evidence="2">The sequence shown here is derived from an EMBL/GenBank/DDBJ whole genome shotgun (WGS) entry which is preliminary data.</text>
</comment>
<feature type="transmembrane region" description="Helical" evidence="1">
    <location>
        <begin position="35"/>
        <end position="56"/>
    </location>
</feature>
<dbReference type="EMBL" id="JBHTOD010000011">
    <property type="protein sequence ID" value="MFD1456532.1"/>
    <property type="molecule type" value="Genomic_DNA"/>
</dbReference>
<name>A0ABW4D4L0_9LACO</name>